<dbReference type="SUPFAM" id="SSF52151">
    <property type="entry name" value="FabD/lysophospholipase-like"/>
    <property type="match status" value="1"/>
</dbReference>
<organism evidence="1 2">
    <name type="scientific">Limnobacter litoralis</name>
    <dbReference type="NCBI Taxonomy" id="481366"/>
    <lineage>
        <taxon>Bacteria</taxon>
        <taxon>Pseudomonadati</taxon>
        <taxon>Pseudomonadota</taxon>
        <taxon>Betaproteobacteria</taxon>
        <taxon>Burkholderiales</taxon>
        <taxon>Burkholderiaceae</taxon>
        <taxon>Limnobacter</taxon>
    </lineage>
</organism>
<evidence type="ECO:0000313" key="1">
    <source>
        <dbReference type="EMBL" id="GLR27403.1"/>
    </source>
</evidence>
<name>A0ABQ5YWV9_9BURK</name>
<proteinExistence type="predicted"/>
<sequence length="374" mass="41500">MPLKHLRIIAGPKAKAHIRANGLKAADIAAIPGAAGGPKGLILQGLDHFLFNHWLTNDTLAERVKNGLPALQLIGASIGAWRMAAAASSNPSNALNELANQYCEAQRYPKGVDRDSITETCMRMVENLTAPHLSSMGKPTHKNLVVWVNKGLQPLHKPHPHPTRPPLARKRGFAAAVVANSIGRNTLAHYFERHVLATQPDELGWLTKPFDRIPLQMHALNEGNLQASLLASGSIPFVLNPVQTIPAAQPDQPALEGPFWDGGLTDYHLALPYHRVNGLVLYPHFSNTVTPGWLDKFLKTRKANPDWMSNVVLLCPSAEFVNSLPGRKIPDRSDFKRYGENHDLRIQHWREAIQRSNALAEEFENWLKHPHFDV</sequence>
<evidence type="ECO:0008006" key="3">
    <source>
        <dbReference type="Google" id="ProtNLM"/>
    </source>
</evidence>
<comment type="caution">
    <text evidence="1">The sequence shown here is derived from an EMBL/GenBank/DDBJ whole genome shotgun (WGS) entry which is preliminary data.</text>
</comment>
<dbReference type="Proteomes" id="UP001156664">
    <property type="component" value="Unassembled WGS sequence"/>
</dbReference>
<evidence type="ECO:0000313" key="2">
    <source>
        <dbReference type="Proteomes" id="UP001156664"/>
    </source>
</evidence>
<protein>
    <recommendedName>
        <fullName evidence="3">Alpha/beta hydrolase</fullName>
    </recommendedName>
</protein>
<dbReference type="InterPro" id="IPR016035">
    <property type="entry name" value="Acyl_Trfase/lysoPLipase"/>
</dbReference>
<reference evidence="2" key="1">
    <citation type="journal article" date="2019" name="Int. J. Syst. Evol. Microbiol.">
        <title>The Global Catalogue of Microorganisms (GCM) 10K type strain sequencing project: providing services to taxonomists for standard genome sequencing and annotation.</title>
        <authorList>
            <consortium name="The Broad Institute Genomics Platform"/>
            <consortium name="The Broad Institute Genome Sequencing Center for Infectious Disease"/>
            <person name="Wu L."/>
            <person name="Ma J."/>
        </authorList>
    </citation>
    <scope>NUCLEOTIDE SEQUENCE [LARGE SCALE GENOMIC DNA]</scope>
    <source>
        <strain evidence="2">NBRC 105857</strain>
    </source>
</reference>
<dbReference type="RefSeq" id="WP_284282166.1">
    <property type="nucleotide sequence ID" value="NZ_BSOJ01000030.1"/>
</dbReference>
<accession>A0ABQ5YWV9</accession>
<dbReference type="EMBL" id="BSOJ01000030">
    <property type="protein sequence ID" value="GLR27403.1"/>
    <property type="molecule type" value="Genomic_DNA"/>
</dbReference>
<gene>
    <name evidence="1" type="ORF">GCM10007875_24940</name>
</gene>
<keyword evidence="2" id="KW-1185">Reference proteome</keyword>